<keyword evidence="1" id="KW-0812">Transmembrane</keyword>
<feature type="transmembrane region" description="Helical" evidence="1">
    <location>
        <begin position="42"/>
        <end position="66"/>
    </location>
</feature>
<name>A0A1G6TQG3_9ACTN</name>
<evidence type="ECO:0000256" key="1">
    <source>
        <dbReference type="SAM" id="Phobius"/>
    </source>
</evidence>
<organism evidence="2 3">
    <name type="scientific">Glycomyces harbinensis</name>
    <dbReference type="NCBI Taxonomy" id="58114"/>
    <lineage>
        <taxon>Bacteria</taxon>
        <taxon>Bacillati</taxon>
        <taxon>Actinomycetota</taxon>
        <taxon>Actinomycetes</taxon>
        <taxon>Glycomycetales</taxon>
        <taxon>Glycomycetaceae</taxon>
        <taxon>Glycomyces</taxon>
    </lineage>
</organism>
<dbReference type="RefSeq" id="WP_091030543.1">
    <property type="nucleotide sequence ID" value="NZ_FNAD01000003.1"/>
</dbReference>
<dbReference type="OrthoDB" id="5189934at2"/>
<gene>
    <name evidence="2" type="ORF">SAMN05216270_10388</name>
</gene>
<accession>A0A1G6TQG3</accession>
<evidence type="ECO:0000313" key="2">
    <source>
        <dbReference type="EMBL" id="SDD31124.1"/>
    </source>
</evidence>
<protein>
    <submittedName>
        <fullName evidence="2">Uncharacterized protein</fullName>
    </submittedName>
</protein>
<keyword evidence="1" id="KW-0472">Membrane</keyword>
<sequence length="477" mass="51670">MNHDDPRAVFRQAMPEATPPDAPFDLDRIVQDGYLARRRHRAVLGAAATTGVAAVAAVLALSVAGFPDGFADPVDPAEQSGESAAEEFAMSGYPYAPGDQLGSEDEREILRDAAVESFSTLLEDAGVTLTDPLGFASSQRPGNYGQTWLRSYTSSVFDGEDQVLRLEAMLPGGWTAEPGPFTQQLFPQHLISASGDPWYTDADWTDELVTTELDDGRRLITVDHECAYEIAVVYPNGSGLRATWDIGCWKGEPEYEVSLEDFTAAVTAMPEVDYDTGGLTPVDELLEVPTGWLFDPEWEQSDEALASAESSIASASAALEQSEFQGGVNEPSAIQVGMVNRGATAVRTYHGSGLMVYETPDEVRDLSFDLNYYLPGGWVPGIAEEGERGPNPVHCLEGFTCSETTDDDGTVWTFEAARDATDGQVQVTRFDPDGWAVSITVHQEEDAPVETDFLGDVLRAMPAPVYDEEEEPTVPEN</sequence>
<dbReference type="AlphaFoldDB" id="A0A1G6TQG3"/>
<proteinExistence type="predicted"/>
<dbReference type="EMBL" id="FNAD01000003">
    <property type="protein sequence ID" value="SDD31124.1"/>
    <property type="molecule type" value="Genomic_DNA"/>
</dbReference>
<keyword evidence="1" id="KW-1133">Transmembrane helix</keyword>
<dbReference type="Proteomes" id="UP000198949">
    <property type="component" value="Unassembled WGS sequence"/>
</dbReference>
<keyword evidence="3" id="KW-1185">Reference proteome</keyword>
<reference evidence="3" key="1">
    <citation type="submission" date="2016-10" db="EMBL/GenBank/DDBJ databases">
        <authorList>
            <person name="Varghese N."/>
            <person name="Submissions S."/>
        </authorList>
    </citation>
    <scope>NUCLEOTIDE SEQUENCE [LARGE SCALE GENOMIC DNA]</scope>
    <source>
        <strain evidence="3">CGMCC 4.3516</strain>
    </source>
</reference>
<evidence type="ECO:0000313" key="3">
    <source>
        <dbReference type="Proteomes" id="UP000198949"/>
    </source>
</evidence>